<dbReference type="PANTHER" id="PTHR30071:SF1">
    <property type="entry name" value="CYTOCHROME B_B6 PROTEIN-RELATED"/>
    <property type="match status" value="1"/>
</dbReference>
<evidence type="ECO:0000256" key="6">
    <source>
        <dbReference type="ARBA" id="ARBA00022748"/>
    </source>
</evidence>
<comment type="similarity">
    <text evidence="3">Belongs to the CcmC/CycZ/HelC family.</text>
</comment>
<evidence type="ECO:0000256" key="5">
    <source>
        <dbReference type="ARBA" id="ARBA00022692"/>
    </source>
</evidence>
<dbReference type="RefSeq" id="WP_092062396.1">
    <property type="nucleotide sequence ID" value="NZ_FNIN01000001.1"/>
</dbReference>
<comment type="subcellular location">
    <subcellularLocation>
        <location evidence="2">Membrane</location>
        <topology evidence="2">Multi-pass membrane protein</topology>
    </subcellularLocation>
</comment>
<dbReference type="GO" id="GO:0020037">
    <property type="term" value="F:heme binding"/>
    <property type="evidence" value="ECO:0007669"/>
    <property type="project" value="InterPro"/>
</dbReference>
<dbReference type="GO" id="GO:0015232">
    <property type="term" value="F:heme transmembrane transporter activity"/>
    <property type="evidence" value="ECO:0007669"/>
    <property type="project" value="InterPro"/>
</dbReference>
<keyword evidence="6" id="KW-0201">Cytochrome c-type biogenesis</keyword>
<dbReference type="Pfam" id="PF01578">
    <property type="entry name" value="Cytochrom_C_asm"/>
    <property type="match status" value="1"/>
</dbReference>
<dbReference type="GO" id="GO:0005886">
    <property type="term" value="C:plasma membrane"/>
    <property type="evidence" value="ECO:0007669"/>
    <property type="project" value="TreeGrafter"/>
</dbReference>
<proteinExistence type="inferred from homology"/>
<feature type="transmembrane region" description="Helical" evidence="9">
    <location>
        <begin position="136"/>
        <end position="159"/>
    </location>
</feature>
<protein>
    <recommendedName>
        <fullName evidence="4">Heme exporter protein C</fullName>
    </recommendedName>
</protein>
<dbReference type="InterPro" id="IPR002541">
    <property type="entry name" value="Cyt_c_assembly"/>
</dbReference>
<evidence type="ECO:0000256" key="3">
    <source>
        <dbReference type="ARBA" id="ARBA00005840"/>
    </source>
</evidence>
<dbReference type="PANTHER" id="PTHR30071">
    <property type="entry name" value="HEME EXPORTER PROTEIN C"/>
    <property type="match status" value="1"/>
</dbReference>
<evidence type="ECO:0000256" key="8">
    <source>
        <dbReference type="ARBA" id="ARBA00023136"/>
    </source>
</evidence>
<dbReference type="PRINTS" id="PR01386">
    <property type="entry name" value="CCMCBIOGNSIS"/>
</dbReference>
<sequence>MIVFIMIFGILIIILQYIIWIYAPIEATLGIVQKIFYLHLPFAWWGMMSFLLVFIGSVGFLITKRDNFDFLARASAEIGVLFSAIALVTGSIWAKSSWGIWWTWDPRLTTTLIMWFIYMGYVLIQSLDISRRKKQNIAAVIGIVAFLDVPLVFISARIWRSVHPAVFYAKGGGLSIEMLYTVSAALVTFFFLWLSLLVLRFRQLLLEDRIKGMFFEIIKEL</sequence>
<evidence type="ECO:0000256" key="4">
    <source>
        <dbReference type="ARBA" id="ARBA00016463"/>
    </source>
</evidence>
<comment type="function">
    <text evidence="1">Required for the export of heme to the periplasm for the biogenesis of c-type cytochromes.</text>
</comment>
<evidence type="ECO:0000256" key="1">
    <source>
        <dbReference type="ARBA" id="ARBA00002442"/>
    </source>
</evidence>
<dbReference type="OrthoDB" id="9778550at2"/>
<feature type="domain" description="Cytochrome c assembly protein" evidence="10">
    <location>
        <begin position="4"/>
        <end position="162"/>
    </location>
</feature>
<dbReference type="InterPro" id="IPR045062">
    <property type="entry name" value="Cyt_c_biogenesis_CcsA/CcmC"/>
</dbReference>
<evidence type="ECO:0000313" key="11">
    <source>
        <dbReference type="EMBL" id="SDN30372.1"/>
    </source>
</evidence>
<gene>
    <name evidence="11" type="ORF">SAMN04488516_101336</name>
</gene>
<feature type="transmembrane region" description="Helical" evidence="9">
    <location>
        <begin position="179"/>
        <end position="199"/>
    </location>
</feature>
<evidence type="ECO:0000256" key="7">
    <source>
        <dbReference type="ARBA" id="ARBA00022989"/>
    </source>
</evidence>
<dbReference type="AlphaFoldDB" id="A0A1H0A9J6"/>
<reference evidence="11 12" key="1">
    <citation type="submission" date="2016-10" db="EMBL/GenBank/DDBJ databases">
        <authorList>
            <person name="de Groot N.N."/>
        </authorList>
    </citation>
    <scope>NUCLEOTIDE SEQUENCE [LARGE SCALE GENOMIC DNA]</scope>
    <source>
        <strain evidence="11 12">DSM 15269</strain>
    </source>
</reference>
<feature type="transmembrane region" description="Helical" evidence="9">
    <location>
        <begin position="106"/>
        <end position="124"/>
    </location>
</feature>
<organism evidence="11 12">
    <name type="scientific">Desulfonauticus submarinus</name>
    <dbReference type="NCBI Taxonomy" id="206665"/>
    <lineage>
        <taxon>Bacteria</taxon>
        <taxon>Pseudomonadati</taxon>
        <taxon>Thermodesulfobacteriota</taxon>
        <taxon>Desulfovibrionia</taxon>
        <taxon>Desulfovibrionales</taxon>
        <taxon>Desulfonauticaceae</taxon>
        <taxon>Desulfonauticus</taxon>
    </lineage>
</organism>
<evidence type="ECO:0000259" key="10">
    <source>
        <dbReference type="Pfam" id="PF01578"/>
    </source>
</evidence>
<keyword evidence="7 9" id="KW-1133">Transmembrane helix</keyword>
<accession>A0A1H0A9J6</accession>
<dbReference type="STRING" id="206665.SAMN04488516_101336"/>
<feature type="transmembrane region" description="Helical" evidence="9">
    <location>
        <begin position="43"/>
        <end position="62"/>
    </location>
</feature>
<dbReference type="InterPro" id="IPR003557">
    <property type="entry name" value="Cyt_c_biogenesis_CcmC"/>
</dbReference>
<keyword evidence="5 9" id="KW-0812">Transmembrane</keyword>
<keyword evidence="8 9" id="KW-0472">Membrane</keyword>
<name>A0A1H0A9J6_9BACT</name>
<dbReference type="EMBL" id="FNIN01000001">
    <property type="protein sequence ID" value="SDN30372.1"/>
    <property type="molecule type" value="Genomic_DNA"/>
</dbReference>
<evidence type="ECO:0000256" key="2">
    <source>
        <dbReference type="ARBA" id="ARBA00004141"/>
    </source>
</evidence>
<evidence type="ECO:0000256" key="9">
    <source>
        <dbReference type="SAM" id="Phobius"/>
    </source>
</evidence>
<feature type="transmembrane region" description="Helical" evidence="9">
    <location>
        <begin position="5"/>
        <end position="23"/>
    </location>
</feature>
<dbReference type="Proteomes" id="UP000199602">
    <property type="component" value="Unassembled WGS sequence"/>
</dbReference>
<keyword evidence="12" id="KW-1185">Reference proteome</keyword>
<dbReference type="GO" id="GO:0017004">
    <property type="term" value="P:cytochrome complex assembly"/>
    <property type="evidence" value="ECO:0007669"/>
    <property type="project" value="UniProtKB-KW"/>
</dbReference>
<feature type="transmembrane region" description="Helical" evidence="9">
    <location>
        <begin position="74"/>
        <end position="94"/>
    </location>
</feature>
<evidence type="ECO:0000313" key="12">
    <source>
        <dbReference type="Proteomes" id="UP000199602"/>
    </source>
</evidence>